<organism evidence="9 10">
    <name type="scientific">Halarsenatibacter silvermanii</name>
    <dbReference type="NCBI Taxonomy" id="321763"/>
    <lineage>
        <taxon>Bacteria</taxon>
        <taxon>Bacillati</taxon>
        <taxon>Bacillota</taxon>
        <taxon>Clostridia</taxon>
        <taxon>Halanaerobiales</taxon>
        <taxon>Halarsenatibacteraceae</taxon>
        <taxon>Halarsenatibacter</taxon>
    </lineage>
</organism>
<name>A0A1G9I6X4_9FIRM</name>
<dbReference type="STRING" id="321763.SAMN04488692_102132"/>
<dbReference type="RefSeq" id="WP_089758016.1">
    <property type="nucleotide sequence ID" value="NZ_FNGO01000002.1"/>
</dbReference>
<evidence type="ECO:0000256" key="6">
    <source>
        <dbReference type="ARBA" id="ARBA00022592"/>
    </source>
</evidence>
<gene>
    <name evidence="9" type="ORF">SAMN04488692_102132</name>
</gene>
<evidence type="ECO:0000256" key="5">
    <source>
        <dbReference type="ARBA" id="ARBA00022490"/>
    </source>
</evidence>
<evidence type="ECO:0000256" key="4">
    <source>
        <dbReference type="ARBA" id="ARBA00022448"/>
    </source>
</evidence>
<sequence>MENDYEQKRQEIIDDLSDMSEIANEMLQNSIKALDDQDGELARQIINRDDVLDNFEVTIEDKISRLLTLRSPIAGEARYAMAMLKITRDLERIGDHSTNIAEIALELRNEEYLEPLVMIPELAELVLDMLDAVLEAFVTENHELAEAACRKDERVDNINDRIYEESLRIIDNASDNERDINQAMRFVTVAKSLERIGDHATNIGEETIFVSTGNRVKY</sequence>
<dbReference type="EMBL" id="FNGO01000002">
    <property type="protein sequence ID" value="SDL20981.1"/>
    <property type="molecule type" value="Genomic_DNA"/>
</dbReference>
<keyword evidence="4 7" id="KW-0813">Transport</keyword>
<feature type="domain" description="PhoU" evidence="8">
    <location>
        <begin position="16"/>
        <end position="103"/>
    </location>
</feature>
<dbReference type="InterPro" id="IPR026022">
    <property type="entry name" value="PhoU_dom"/>
</dbReference>
<dbReference type="NCBIfam" id="TIGR02135">
    <property type="entry name" value="phoU_full"/>
    <property type="match status" value="1"/>
</dbReference>
<dbReference type="AlphaFoldDB" id="A0A1G9I6X4"/>
<protein>
    <recommendedName>
        <fullName evidence="7">Phosphate-specific transport system accessory protein PhoU</fullName>
    </recommendedName>
</protein>
<dbReference type="FunFam" id="1.20.58.220:FF:000004">
    <property type="entry name" value="Phosphate-specific transport system accessory protein PhoU"/>
    <property type="match status" value="1"/>
</dbReference>
<dbReference type="SUPFAM" id="SSF109755">
    <property type="entry name" value="PhoU-like"/>
    <property type="match status" value="1"/>
</dbReference>
<dbReference type="PANTHER" id="PTHR42930">
    <property type="entry name" value="PHOSPHATE-SPECIFIC TRANSPORT SYSTEM ACCESSORY PROTEIN PHOU"/>
    <property type="match status" value="1"/>
</dbReference>
<feature type="domain" description="PhoU" evidence="8">
    <location>
        <begin position="119"/>
        <end position="206"/>
    </location>
</feature>
<keyword evidence="6 7" id="KW-0592">Phosphate transport</keyword>
<dbReference type="PIRSF" id="PIRSF003107">
    <property type="entry name" value="PhoU"/>
    <property type="match status" value="1"/>
</dbReference>
<evidence type="ECO:0000313" key="10">
    <source>
        <dbReference type="Proteomes" id="UP000199476"/>
    </source>
</evidence>
<accession>A0A1G9I6X4</accession>
<comment type="function">
    <text evidence="7">Plays a role in the regulation of phosphate uptake.</text>
</comment>
<dbReference type="Pfam" id="PF01895">
    <property type="entry name" value="PhoU"/>
    <property type="match status" value="2"/>
</dbReference>
<dbReference type="OrthoDB" id="9814256at2"/>
<keyword evidence="5 7" id="KW-0963">Cytoplasm</keyword>
<evidence type="ECO:0000256" key="7">
    <source>
        <dbReference type="PIRNR" id="PIRNR003107"/>
    </source>
</evidence>
<dbReference type="GO" id="GO:0030643">
    <property type="term" value="P:intracellular phosphate ion homeostasis"/>
    <property type="evidence" value="ECO:0007669"/>
    <property type="project" value="InterPro"/>
</dbReference>
<dbReference type="GO" id="GO:0005737">
    <property type="term" value="C:cytoplasm"/>
    <property type="evidence" value="ECO:0007669"/>
    <property type="project" value="UniProtKB-SubCell"/>
</dbReference>
<dbReference type="GO" id="GO:0006817">
    <property type="term" value="P:phosphate ion transport"/>
    <property type="evidence" value="ECO:0007669"/>
    <property type="project" value="UniProtKB-KW"/>
</dbReference>
<dbReference type="PANTHER" id="PTHR42930:SF3">
    <property type="entry name" value="PHOSPHATE-SPECIFIC TRANSPORT SYSTEM ACCESSORY PROTEIN PHOU"/>
    <property type="match status" value="1"/>
</dbReference>
<evidence type="ECO:0000256" key="2">
    <source>
        <dbReference type="ARBA" id="ARBA00008107"/>
    </source>
</evidence>
<keyword evidence="10" id="KW-1185">Reference proteome</keyword>
<dbReference type="InterPro" id="IPR038078">
    <property type="entry name" value="PhoU-like_sf"/>
</dbReference>
<reference evidence="9 10" key="1">
    <citation type="submission" date="2016-10" db="EMBL/GenBank/DDBJ databases">
        <authorList>
            <person name="de Groot N.N."/>
        </authorList>
    </citation>
    <scope>NUCLEOTIDE SEQUENCE [LARGE SCALE GENOMIC DNA]</scope>
    <source>
        <strain evidence="9 10">SLAS-1</strain>
    </source>
</reference>
<evidence type="ECO:0000313" key="9">
    <source>
        <dbReference type="EMBL" id="SDL20981.1"/>
    </source>
</evidence>
<evidence type="ECO:0000259" key="8">
    <source>
        <dbReference type="Pfam" id="PF01895"/>
    </source>
</evidence>
<dbReference type="InterPro" id="IPR028366">
    <property type="entry name" value="PhoU"/>
</dbReference>
<proteinExistence type="inferred from homology"/>
<dbReference type="Proteomes" id="UP000199476">
    <property type="component" value="Unassembled WGS sequence"/>
</dbReference>
<dbReference type="GO" id="GO:0045936">
    <property type="term" value="P:negative regulation of phosphate metabolic process"/>
    <property type="evidence" value="ECO:0007669"/>
    <property type="project" value="InterPro"/>
</dbReference>
<dbReference type="Gene3D" id="1.20.58.220">
    <property type="entry name" value="Phosphate transport system protein phou homolog 2, domain 2"/>
    <property type="match status" value="2"/>
</dbReference>
<evidence type="ECO:0000256" key="1">
    <source>
        <dbReference type="ARBA" id="ARBA00004496"/>
    </source>
</evidence>
<comment type="subunit">
    <text evidence="3 7">Homodimer.</text>
</comment>
<evidence type="ECO:0000256" key="3">
    <source>
        <dbReference type="ARBA" id="ARBA00011738"/>
    </source>
</evidence>
<comment type="similarity">
    <text evidence="2 7">Belongs to the PhoU family.</text>
</comment>
<comment type="subcellular location">
    <subcellularLocation>
        <location evidence="1 7">Cytoplasm</location>
    </subcellularLocation>
</comment>